<dbReference type="PANTHER" id="PTHR34219:SF3">
    <property type="entry name" value="BLL7967 PROTEIN"/>
    <property type="match status" value="1"/>
</dbReference>
<reference evidence="4" key="1">
    <citation type="journal article" date="2019" name="Int. J. Syst. Evol. Microbiol.">
        <title>The Global Catalogue of Microorganisms (GCM) 10K type strain sequencing project: providing services to taxonomists for standard genome sequencing and annotation.</title>
        <authorList>
            <consortium name="The Broad Institute Genomics Platform"/>
            <consortium name="The Broad Institute Genome Sequencing Center for Infectious Disease"/>
            <person name="Wu L."/>
            <person name="Ma J."/>
        </authorList>
    </citation>
    <scope>NUCLEOTIDE SEQUENCE [LARGE SCALE GENOMIC DNA]</scope>
    <source>
        <strain evidence="4">CGMCC 1.15342</strain>
    </source>
</reference>
<feature type="region of interest" description="Disordered" evidence="1">
    <location>
        <begin position="254"/>
        <end position="301"/>
    </location>
</feature>
<accession>A0ABQ1M7U1</accession>
<dbReference type="EMBL" id="BMIK01000011">
    <property type="protein sequence ID" value="GGC36364.1"/>
    <property type="molecule type" value="Genomic_DNA"/>
</dbReference>
<evidence type="ECO:0000313" key="3">
    <source>
        <dbReference type="EMBL" id="GGC36364.1"/>
    </source>
</evidence>
<dbReference type="InterPro" id="IPR005625">
    <property type="entry name" value="PepSY-ass_TM"/>
</dbReference>
<evidence type="ECO:0000313" key="4">
    <source>
        <dbReference type="Proteomes" id="UP000597338"/>
    </source>
</evidence>
<keyword evidence="2" id="KW-0812">Transmembrane</keyword>
<organism evidence="3 4">
    <name type="scientific">Parapedobacter defluvii</name>
    <dbReference type="NCBI Taxonomy" id="2045106"/>
    <lineage>
        <taxon>Bacteria</taxon>
        <taxon>Pseudomonadati</taxon>
        <taxon>Bacteroidota</taxon>
        <taxon>Sphingobacteriia</taxon>
        <taxon>Sphingobacteriales</taxon>
        <taxon>Sphingobacteriaceae</taxon>
        <taxon>Parapedobacter</taxon>
    </lineage>
</organism>
<name>A0ABQ1M7U1_9SPHI</name>
<dbReference type="Pfam" id="PF03929">
    <property type="entry name" value="PepSY_TM"/>
    <property type="match status" value="1"/>
</dbReference>
<dbReference type="Proteomes" id="UP000597338">
    <property type="component" value="Unassembled WGS sequence"/>
</dbReference>
<sequence length="438" mass="49269">MAKKTAKKNAWQKTRKFFNDIHLWVGLISGIVVILVCFSGTIYTYNTELREWASPHLHHVQIPAHGKRIPVDELIPNIAEQSGGNVTAVGIPADPGRTYQFNVRTEEDKSRFGTTYYVNPYTGDIAGTSKETTKTGEFMQTMFSLHRWLLLDRIEKPLIGELSNRQLGSYISGTATILFTLGVLTGLVIWFPQKLRAWRQGLKIKWSAGWKRINHDLHNTLAFYSLIFLLLMGITGPQWSFPWYRTGLQKTLGTYKEQPRERNGSGHGGGDLRQTNAEKNGRDGKQNAGQEGNSNEKEPEAEPRLLPIATYLATADEALPYKGDYRLTLPKDAETPLSISKNRIGFFAPAAGDQLSLDVATAYIKEIQIFRDKPFNERVAGSIKALHIGNVYGQFTKLIYFLSCLIATTLPITGTLIWLNKMKKKKVNSWISQNLPLP</sequence>
<evidence type="ECO:0000256" key="2">
    <source>
        <dbReference type="SAM" id="Phobius"/>
    </source>
</evidence>
<dbReference type="PANTHER" id="PTHR34219">
    <property type="entry name" value="IRON-REGULATED INNER MEMBRANE PROTEIN-RELATED"/>
    <property type="match status" value="1"/>
</dbReference>
<gene>
    <name evidence="3" type="ORF">GCM10011386_30630</name>
</gene>
<keyword evidence="2" id="KW-1133">Transmembrane helix</keyword>
<comment type="caution">
    <text evidence="3">The sequence shown here is derived from an EMBL/GenBank/DDBJ whole genome shotgun (WGS) entry which is preliminary data.</text>
</comment>
<feature type="transmembrane region" description="Helical" evidence="2">
    <location>
        <begin position="170"/>
        <end position="191"/>
    </location>
</feature>
<evidence type="ECO:0000256" key="1">
    <source>
        <dbReference type="SAM" id="MobiDB-lite"/>
    </source>
</evidence>
<feature type="transmembrane region" description="Helical" evidence="2">
    <location>
        <begin position="398"/>
        <end position="419"/>
    </location>
</feature>
<proteinExistence type="predicted"/>
<keyword evidence="4" id="KW-1185">Reference proteome</keyword>
<feature type="transmembrane region" description="Helical" evidence="2">
    <location>
        <begin position="221"/>
        <end position="241"/>
    </location>
</feature>
<protein>
    <submittedName>
        <fullName evidence="3">Iron transporter</fullName>
    </submittedName>
</protein>
<dbReference type="RefSeq" id="WP_188752236.1">
    <property type="nucleotide sequence ID" value="NZ_BMIK01000011.1"/>
</dbReference>
<feature type="transmembrane region" description="Helical" evidence="2">
    <location>
        <begin position="21"/>
        <end position="45"/>
    </location>
</feature>
<keyword evidence="2" id="KW-0472">Membrane</keyword>